<dbReference type="OrthoDB" id="482420at2"/>
<dbReference type="EMBL" id="CP029145">
    <property type="protein sequence ID" value="AWM34328.1"/>
    <property type="molecule type" value="Genomic_DNA"/>
</dbReference>
<evidence type="ECO:0000256" key="1">
    <source>
        <dbReference type="SAM" id="SignalP"/>
    </source>
</evidence>
<accession>A0A2Z3GM69</accession>
<evidence type="ECO:0000313" key="2">
    <source>
        <dbReference type="EMBL" id="AWM34328.1"/>
    </source>
</evidence>
<protein>
    <submittedName>
        <fullName evidence="2">Molybdopterin-binding protein</fullName>
    </submittedName>
</protein>
<dbReference type="SUPFAM" id="SSF56524">
    <property type="entry name" value="Oxidoreductase molybdopterin-binding domain"/>
    <property type="match status" value="1"/>
</dbReference>
<proteinExistence type="predicted"/>
<evidence type="ECO:0000313" key="3">
    <source>
        <dbReference type="Proteomes" id="UP000245999"/>
    </source>
</evidence>
<dbReference type="InterPro" id="IPR036374">
    <property type="entry name" value="OxRdtase_Mopterin-bd_sf"/>
</dbReference>
<dbReference type="KEGG" id="hnv:DDQ68_16975"/>
<dbReference type="RefSeq" id="WP_109657369.1">
    <property type="nucleotide sequence ID" value="NZ_CP029145.1"/>
</dbReference>
<reference evidence="3" key="1">
    <citation type="submission" date="2018-04" db="EMBL/GenBank/DDBJ databases">
        <title>Complete genome of Antarctic heterotrophic bacterium Hymenobacter nivis.</title>
        <authorList>
            <person name="Terashima M."/>
        </authorList>
    </citation>
    <scope>NUCLEOTIDE SEQUENCE [LARGE SCALE GENOMIC DNA]</scope>
    <source>
        <strain evidence="3">NBRC 111535</strain>
    </source>
</reference>
<dbReference type="Gene3D" id="3.90.420.10">
    <property type="entry name" value="Oxidoreductase, molybdopterin-binding domain"/>
    <property type="match status" value="1"/>
</dbReference>
<name>A0A2Z3GM69_9BACT</name>
<gene>
    <name evidence="2" type="ORF">DDQ68_16975</name>
</gene>
<dbReference type="Proteomes" id="UP000245999">
    <property type="component" value="Chromosome"/>
</dbReference>
<feature type="signal peptide" evidence="1">
    <location>
        <begin position="1"/>
        <end position="26"/>
    </location>
</feature>
<keyword evidence="1" id="KW-0732">Signal</keyword>
<sequence>MPYSSLRSWGPALAVALLLRGPPAQAQTPAAKPTPGVTAPAALRLDGLDGLDGKNRNLTAAALAALPRQEVRATGKDNQAHTYQGVALADVLALVGAPQGKAIHGKALALVAEAADGYHGVFALPELDDAFASQVVLLATARFGQPLLAKSGPYQIIVPQEKRPARRMRQVRCLHLVRVPAQLGHFFCKALSTRR</sequence>
<feature type="chain" id="PRO_5016288195" evidence="1">
    <location>
        <begin position="27"/>
        <end position="195"/>
    </location>
</feature>
<keyword evidence="3" id="KW-1185">Reference proteome</keyword>
<dbReference type="AlphaFoldDB" id="A0A2Z3GM69"/>
<organism evidence="2 3">
    <name type="scientific">Hymenobacter nivis</name>
    <dbReference type="NCBI Taxonomy" id="1850093"/>
    <lineage>
        <taxon>Bacteria</taxon>
        <taxon>Pseudomonadati</taxon>
        <taxon>Bacteroidota</taxon>
        <taxon>Cytophagia</taxon>
        <taxon>Cytophagales</taxon>
        <taxon>Hymenobacteraceae</taxon>
        <taxon>Hymenobacter</taxon>
    </lineage>
</organism>